<dbReference type="AlphaFoldDB" id="A0A1A0HE25"/>
<accession>A0A1A0HE25</accession>
<sequence>MSLWLSKHLRSLSSRAPSASSPAHFLRNLGTRWASASCGGEARAHNKWQNSVYAQKTTLPKLNVSIRKYGAPLFAGSNGWLYRGSMPYRLFSKSSIQGGVSTKDILFPCNLGDLYTAGMFSDDSVRTDSMFTHEDRNALSATGRSSIIYRKNAQESPFLKLMAQKAKGILKVFSSDSIENSEERKHLLSLVEKLPCRLPGISSPTSQDHCHTTNDEARYMSHAQSGDITSFTLLSDESSGLDWLGNAEDAVSINWHETTQKKQDSATVHEKNLINEMFNDLIAHDTKCFVPASKLEVLQNFSSLEPEEQKRLAFFLGIFPISWEASKNTLQGAETPQLIYLDLDLPESDLDDWDLHALLRESISPCSEEVAHTQSDLLKIDTGTIMKITLDIPIFLRCENREMMSTSCQDGTTDLVQSRLDSIIRLTESDHETTESVIARENVLELKDRGFDCLSAAEKNDLLSSTGTFDWDQLSFTESATLISSRLFWTSLDSEIDDGFSWVYSPVLQLKEKIVKTDTGHWTTQNHDGKSDNGSILNPEFQQAIDLEHTEYAYLSLELPGLAEISHENPTNMELTSWLILYQDLLLG</sequence>
<comment type="caution">
    <text evidence="1">The sequence shown here is derived from an EMBL/GenBank/DDBJ whole genome shotgun (WGS) entry which is preliminary data.</text>
</comment>
<name>A0A1A0HE25_9ASCO</name>
<keyword evidence="2" id="KW-1185">Reference proteome</keyword>
<evidence type="ECO:0000313" key="1">
    <source>
        <dbReference type="EMBL" id="OBA22152.1"/>
    </source>
</evidence>
<gene>
    <name evidence="1" type="ORF">METBIDRAFT_82156</name>
</gene>
<dbReference type="GeneID" id="30032193"/>
<dbReference type="RefSeq" id="XP_018712648.1">
    <property type="nucleotide sequence ID" value="XM_018859218.1"/>
</dbReference>
<dbReference type="EMBL" id="LXTC01000002">
    <property type="protein sequence ID" value="OBA22152.1"/>
    <property type="molecule type" value="Genomic_DNA"/>
</dbReference>
<organism evidence="1 2">
    <name type="scientific">Metschnikowia bicuspidata var. bicuspidata NRRL YB-4993</name>
    <dbReference type="NCBI Taxonomy" id="869754"/>
    <lineage>
        <taxon>Eukaryota</taxon>
        <taxon>Fungi</taxon>
        <taxon>Dikarya</taxon>
        <taxon>Ascomycota</taxon>
        <taxon>Saccharomycotina</taxon>
        <taxon>Pichiomycetes</taxon>
        <taxon>Metschnikowiaceae</taxon>
        <taxon>Metschnikowia</taxon>
    </lineage>
</organism>
<evidence type="ECO:0000313" key="2">
    <source>
        <dbReference type="Proteomes" id="UP000092555"/>
    </source>
</evidence>
<dbReference type="Proteomes" id="UP000092555">
    <property type="component" value="Unassembled WGS sequence"/>
</dbReference>
<proteinExistence type="predicted"/>
<reference evidence="1 2" key="1">
    <citation type="submission" date="2016-05" db="EMBL/GenBank/DDBJ databases">
        <title>Comparative genomics of biotechnologically important yeasts.</title>
        <authorList>
            <consortium name="DOE Joint Genome Institute"/>
            <person name="Riley R."/>
            <person name="Haridas S."/>
            <person name="Wolfe K.H."/>
            <person name="Lopes M.R."/>
            <person name="Hittinger C.T."/>
            <person name="Goker M."/>
            <person name="Salamov A."/>
            <person name="Wisecaver J."/>
            <person name="Long T.M."/>
            <person name="Aerts A.L."/>
            <person name="Barry K."/>
            <person name="Choi C."/>
            <person name="Clum A."/>
            <person name="Coughlan A.Y."/>
            <person name="Deshpande S."/>
            <person name="Douglass A.P."/>
            <person name="Hanson S.J."/>
            <person name="Klenk H.-P."/>
            <person name="LaButti K."/>
            <person name="Lapidus A."/>
            <person name="Lindquist E."/>
            <person name="Lipzen A."/>
            <person name="Meier-kolthoff J.P."/>
            <person name="Ohm R.A."/>
            <person name="Otillar R.P."/>
            <person name="Pangilinan J."/>
            <person name="Peng Y."/>
            <person name="Rokas A."/>
            <person name="Rosa C.A."/>
            <person name="Scheuner C."/>
            <person name="Sibirny A.A."/>
            <person name="Slot J.C."/>
            <person name="Stielow J.B."/>
            <person name="Sun H."/>
            <person name="Kurtzman C.P."/>
            <person name="Blackwell M."/>
            <person name="Grigoriev I.V."/>
            <person name="Jeffries T.W."/>
        </authorList>
    </citation>
    <scope>NUCLEOTIDE SEQUENCE [LARGE SCALE GENOMIC DNA]</scope>
    <source>
        <strain evidence="1 2">NRRL YB-4993</strain>
    </source>
</reference>
<protein>
    <submittedName>
        <fullName evidence="1">Uncharacterized protein</fullName>
    </submittedName>
</protein>